<accession>A0ABT8EK85</accession>
<evidence type="ECO:0008006" key="4">
    <source>
        <dbReference type="Google" id="ProtNLM"/>
    </source>
</evidence>
<dbReference type="EMBL" id="JAJHNU010000002">
    <property type="protein sequence ID" value="MDN4121695.1"/>
    <property type="molecule type" value="Genomic_DNA"/>
</dbReference>
<evidence type="ECO:0000313" key="2">
    <source>
        <dbReference type="EMBL" id="MDN4121695.1"/>
    </source>
</evidence>
<name>A0ABT8EK85_9BURK</name>
<keyword evidence="1" id="KW-0472">Membrane</keyword>
<keyword evidence="1" id="KW-0812">Transmembrane</keyword>
<protein>
    <recommendedName>
        <fullName evidence="4">Pilus assembly protein</fullName>
    </recommendedName>
</protein>
<evidence type="ECO:0000313" key="3">
    <source>
        <dbReference type="Proteomes" id="UP001168613"/>
    </source>
</evidence>
<keyword evidence="3" id="KW-1185">Reference proteome</keyword>
<dbReference type="RefSeq" id="WP_266124362.1">
    <property type="nucleotide sequence ID" value="NZ_JAJHNU010000002.1"/>
</dbReference>
<reference evidence="2" key="1">
    <citation type="submission" date="2021-11" db="EMBL/GenBank/DDBJ databases">
        <title>Draft genome sequence of Alcaligenes endophyticus type strain CCUG 75668T.</title>
        <authorList>
            <person name="Salva-Serra F."/>
            <person name="Duran R.E."/>
            <person name="Seeger M."/>
            <person name="Moore E.R.B."/>
            <person name="Jaen-Luchoro D."/>
        </authorList>
    </citation>
    <scope>NUCLEOTIDE SEQUENCE</scope>
    <source>
        <strain evidence="2">CCUG 75668</strain>
    </source>
</reference>
<proteinExistence type="predicted"/>
<feature type="transmembrane region" description="Helical" evidence="1">
    <location>
        <begin position="12"/>
        <end position="30"/>
    </location>
</feature>
<evidence type="ECO:0000256" key="1">
    <source>
        <dbReference type="SAM" id="Phobius"/>
    </source>
</evidence>
<keyword evidence="1" id="KW-1133">Transmembrane helix</keyword>
<organism evidence="2 3">
    <name type="scientific">Alcaligenes endophyticus</name>
    <dbReference type="NCBI Taxonomy" id="1929088"/>
    <lineage>
        <taxon>Bacteria</taxon>
        <taxon>Pseudomonadati</taxon>
        <taxon>Pseudomonadota</taxon>
        <taxon>Betaproteobacteria</taxon>
        <taxon>Burkholderiales</taxon>
        <taxon>Alcaligenaceae</taxon>
        <taxon>Alcaligenes</taxon>
    </lineage>
</organism>
<sequence>MNEMKGQALAEAVIVLASLVLFFISATWLFRHIGYAHQLQAQASGRLFQAVYQAPHELNKRQDLEIKPSSMGQLSSAWRSSYSDLQLGAAQLYGLQLTQSTHALQGMPDFIARLQRHAYWMGDTGTTNGDTQTRTRLEQAEEIWRQTAGPSQGVVRRLLPSFSALEGQWGRQVPHTDWLGPWERYVPHRKD</sequence>
<comment type="caution">
    <text evidence="2">The sequence shown here is derived from an EMBL/GenBank/DDBJ whole genome shotgun (WGS) entry which is preliminary data.</text>
</comment>
<gene>
    <name evidence="2" type="ORF">LMS43_10370</name>
</gene>
<dbReference type="Proteomes" id="UP001168613">
    <property type="component" value="Unassembled WGS sequence"/>
</dbReference>